<name>A0ABX7KAS8_9SPHN</name>
<organism evidence="2 3">
    <name type="scientific">Tsuneonella flava</name>
    <dbReference type="NCBI Taxonomy" id="2055955"/>
    <lineage>
        <taxon>Bacteria</taxon>
        <taxon>Pseudomonadati</taxon>
        <taxon>Pseudomonadota</taxon>
        <taxon>Alphaproteobacteria</taxon>
        <taxon>Sphingomonadales</taxon>
        <taxon>Erythrobacteraceae</taxon>
        <taxon>Tsuneonella</taxon>
    </lineage>
</organism>
<dbReference type="Proteomes" id="UP000663637">
    <property type="component" value="Chromosome"/>
</dbReference>
<dbReference type="EMBL" id="CP061510">
    <property type="protein sequence ID" value="QSB44339.1"/>
    <property type="molecule type" value="Genomic_DNA"/>
</dbReference>
<proteinExistence type="predicted"/>
<feature type="transmembrane region" description="Helical" evidence="1">
    <location>
        <begin position="36"/>
        <end position="53"/>
    </location>
</feature>
<keyword evidence="1" id="KW-1133">Transmembrane helix</keyword>
<evidence type="ECO:0000313" key="2">
    <source>
        <dbReference type="EMBL" id="QSB44339.1"/>
    </source>
</evidence>
<feature type="transmembrane region" description="Helical" evidence="1">
    <location>
        <begin position="60"/>
        <end position="82"/>
    </location>
</feature>
<accession>A0ABX7KAS8</accession>
<evidence type="ECO:0000313" key="3">
    <source>
        <dbReference type="Proteomes" id="UP000663637"/>
    </source>
</evidence>
<gene>
    <name evidence="2" type="ORF">IDJ81_13630</name>
</gene>
<dbReference type="RefSeq" id="WP_205441713.1">
    <property type="nucleotide sequence ID" value="NZ_CP061510.1"/>
</dbReference>
<reference evidence="2 3" key="1">
    <citation type="submission" date="2020-09" db="EMBL/GenBank/DDBJ databases">
        <title>Complete genome sequence of altererythrobacter flavus SS-21NJ, isolated from Dongying oil sludge in Shandong province.</title>
        <authorList>
            <person name="Sun S."/>
            <person name="Zhang Z."/>
        </authorList>
    </citation>
    <scope>NUCLEOTIDE SEQUENCE [LARGE SCALE GENOMIC DNA]</scope>
    <source>
        <strain evidence="2 3">SS-21NJ</strain>
    </source>
</reference>
<keyword evidence="1" id="KW-0472">Membrane</keyword>
<evidence type="ECO:0000256" key="1">
    <source>
        <dbReference type="SAM" id="Phobius"/>
    </source>
</evidence>
<keyword evidence="1" id="KW-0812">Transmembrane</keyword>
<keyword evidence="3" id="KW-1185">Reference proteome</keyword>
<sequence>MTGKLVLSIIAQTIAVSVLSVIFTLKFVEGHSGSPLISIFLFGVPITVGALFNKGIMPRIGMAVWLCVVSVISCGVVGVVVFGY</sequence>
<protein>
    <submittedName>
        <fullName evidence="2">Uncharacterized protein</fullName>
    </submittedName>
</protein>